<dbReference type="Proteomes" id="UP001371305">
    <property type="component" value="Unassembled WGS sequence"/>
</dbReference>
<dbReference type="RefSeq" id="WP_341408246.1">
    <property type="nucleotide sequence ID" value="NZ_JBBUKT010000021.1"/>
</dbReference>
<proteinExistence type="predicted"/>
<sequence>MPHLNFWTLRGGPHQKSKFVESASFVITGPNAKRSVILGLYDGDKLVPAGNVTIPPNHQIPEVGAVCATRYRVAF</sequence>
<organism evidence="1 2">
    <name type="scientific">Luteolibacter soli</name>
    <dbReference type="NCBI Taxonomy" id="3135280"/>
    <lineage>
        <taxon>Bacteria</taxon>
        <taxon>Pseudomonadati</taxon>
        <taxon>Verrucomicrobiota</taxon>
        <taxon>Verrucomicrobiia</taxon>
        <taxon>Verrucomicrobiales</taxon>
        <taxon>Verrucomicrobiaceae</taxon>
        <taxon>Luteolibacter</taxon>
    </lineage>
</organism>
<gene>
    <name evidence="1" type="ORF">WKV53_28420</name>
</gene>
<keyword evidence="2" id="KW-1185">Reference proteome</keyword>
<protein>
    <submittedName>
        <fullName evidence="1">Uncharacterized protein</fullName>
    </submittedName>
</protein>
<comment type="caution">
    <text evidence="1">The sequence shown here is derived from an EMBL/GenBank/DDBJ whole genome shotgun (WGS) entry which is preliminary data.</text>
</comment>
<evidence type="ECO:0000313" key="1">
    <source>
        <dbReference type="EMBL" id="MEK7954475.1"/>
    </source>
</evidence>
<accession>A0ABU9B388</accession>
<dbReference type="EMBL" id="JBBUKT010000021">
    <property type="protein sequence ID" value="MEK7954475.1"/>
    <property type="molecule type" value="Genomic_DNA"/>
</dbReference>
<reference evidence="1 2" key="1">
    <citation type="submission" date="2024-04" db="EMBL/GenBank/DDBJ databases">
        <title>Luteolibacter sp. isolated from soil.</title>
        <authorList>
            <person name="An J."/>
        </authorList>
    </citation>
    <scope>NUCLEOTIDE SEQUENCE [LARGE SCALE GENOMIC DNA]</scope>
    <source>
        <strain evidence="1 2">Y139</strain>
    </source>
</reference>
<evidence type="ECO:0000313" key="2">
    <source>
        <dbReference type="Proteomes" id="UP001371305"/>
    </source>
</evidence>
<name>A0ABU9B388_9BACT</name>